<dbReference type="GO" id="GO:0006777">
    <property type="term" value="P:Mo-molybdopterin cofactor biosynthetic process"/>
    <property type="evidence" value="ECO:0007669"/>
    <property type="project" value="UniProtKB-KW"/>
</dbReference>
<dbReference type="Pfam" id="PF00994">
    <property type="entry name" value="MoCF_biosynth"/>
    <property type="match status" value="1"/>
</dbReference>
<proteinExistence type="predicted"/>
<feature type="domain" description="MoaB/Mog" evidence="3">
    <location>
        <begin position="14"/>
        <end position="156"/>
    </location>
</feature>
<dbReference type="EMBL" id="LSRE01000050">
    <property type="protein sequence ID" value="KXO89265.1"/>
    <property type="molecule type" value="Genomic_DNA"/>
</dbReference>
<name>A0A137ZZK2_9ACTN</name>
<sequence>MTEPLRPSRDRCATVVVASTRAALGERADTTGPLIAAWLGERGFEVYGPVVVPDGEEVGAAIRSAVRRGDAVVLTTGGTGLTPTDRTPEETRGALTFEIPGLANAIRTSGLPDVPTTVLSRGLAGVAGSSLVVNLPGSTGGVRDGLEVLDGVLLHALDQIRGGDHG</sequence>
<evidence type="ECO:0000259" key="3">
    <source>
        <dbReference type="SMART" id="SM00852"/>
    </source>
</evidence>
<comment type="pathway">
    <text evidence="1">Cofactor biosynthesis; molybdopterin biosynthesis.</text>
</comment>
<dbReference type="InterPro" id="IPR008284">
    <property type="entry name" value="MoCF_biosynth_CS"/>
</dbReference>
<dbReference type="PANTHER" id="PTHR43764:SF1">
    <property type="entry name" value="MOLYBDOPTERIN MOLYBDOTRANSFERASE"/>
    <property type="match status" value="1"/>
</dbReference>
<dbReference type="InterPro" id="IPR001453">
    <property type="entry name" value="MoaB/Mog_dom"/>
</dbReference>
<dbReference type="SMART" id="SM00852">
    <property type="entry name" value="MoCF_biosynth"/>
    <property type="match status" value="1"/>
</dbReference>
<dbReference type="InterPro" id="IPR051920">
    <property type="entry name" value="MPT_Adenylyltrnsfr/MoaC-Rel"/>
</dbReference>
<reference evidence="5" key="2">
    <citation type="submission" date="2016-02" db="EMBL/GenBank/DDBJ databases">
        <authorList>
            <person name="Teng J.L."/>
            <person name="Yang Y."/>
            <person name="Huang Y."/>
            <person name="Guo F."/>
            <person name="Wei W."/>
            <person name="Chen J.H."/>
            <person name="Wong S.Y."/>
            <person name="Lau S.K."/>
            <person name="Woo P.C."/>
        </authorList>
    </citation>
    <scope>NUCLEOTIDE SEQUENCE</scope>
    <source>
        <strain evidence="5">JCM 15929</strain>
    </source>
</reference>
<dbReference type="EMBL" id="LSRF01000058">
    <property type="protein sequence ID" value="KXP03618.1"/>
    <property type="molecule type" value="Genomic_DNA"/>
</dbReference>
<reference evidence="6" key="3">
    <citation type="submission" date="2016-02" db="EMBL/GenBank/DDBJ databases">
        <authorList>
            <person name="Wen L."/>
            <person name="He K."/>
            <person name="Yang H."/>
        </authorList>
    </citation>
    <scope>NUCLEOTIDE SEQUENCE [LARGE SCALE GENOMIC DNA]</scope>
    <source>
        <strain evidence="6">JCM 15929</strain>
    </source>
</reference>
<accession>A0A137ZZK2</accession>
<dbReference type="NCBIfam" id="TIGR00177">
    <property type="entry name" value="molyb_syn"/>
    <property type="match status" value="1"/>
</dbReference>
<dbReference type="UniPathway" id="UPA00344"/>
<evidence type="ECO:0000313" key="5">
    <source>
        <dbReference type="EMBL" id="KXP03618.1"/>
    </source>
</evidence>
<evidence type="ECO:0000313" key="7">
    <source>
        <dbReference type="Proteomes" id="UP000070409"/>
    </source>
</evidence>
<dbReference type="Gene3D" id="3.40.980.10">
    <property type="entry name" value="MoaB/Mog-like domain"/>
    <property type="match status" value="1"/>
</dbReference>
<dbReference type="RefSeq" id="WP_068574577.1">
    <property type="nucleotide sequence ID" value="NZ_LSRE01000050.1"/>
</dbReference>
<dbReference type="AlphaFoldDB" id="A0A137ZZK2"/>
<comment type="caution">
    <text evidence="5">The sequence shown here is derived from an EMBL/GenBank/DDBJ whole genome shotgun (WGS) entry which is preliminary data.</text>
</comment>
<dbReference type="SUPFAM" id="SSF53218">
    <property type="entry name" value="Molybdenum cofactor biosynthesis proteins"/>
    <property type="match status" value="1"/>
</dbReference>
<dbReference type="Proteomes" id="UP000070409">
    <property type="component" value="Unassembled WGS sequence"/>
</dbReference>
<dbReference type="Proteomes" id="UP000070258">
    <property type="component" value="Unassembled WGS sequence"/>
</dbReference>
<dbReference type="InterPro" id="IPR036425">
    <property type="entry name" value="MoaB/Mog-like_dom_sf"/>
</dbReference>
<dbReference type="OrthoDB" id="9794429at2"/>
<evidence type="ECO:0000256" key="1">
    <source>
        <dbReference type="ARBA" id="ARBA00005046"/>
    </source>
</evidence>
<dbReference type="CDD" id="cd00886">
    <property type="entry name" value="MogA_MoaB"/>
    <property type="match status" value="1"/>
</dbReference>
<evidence type="ECO:0000313" key="4">
    <source>
        <dbReference type="EMBL" id="KXO89265.1"/>
    </source>
</evidence>
<evidence type="ECO:0000313" key="6">
    <source>
        <dbReference type="Proteomes" id="UP000070258"/>
    </source>
</evidence>
<gene>
    <name evidence="5" type="ORF">AXK60_17595</name>
    <name evidence="4" type="ORF">AXK61_11720</name>
</gene>
<dbReference type="STRING" id="239498.AXK60_17595"/>
<keyword evidence="2" id="KW-0501">Molybdenum cofactor biosynthesis</keyword>
<organism evidence="5 6">
    <name type="scientific">Tsukamurella pseudospumae</name>
    <dbReference type="NCBI Taxonomy" id="239498"/>
    <lineage>
        <taxon>Bacteria</taxon>
        <taxon>Bacillati</taxon>
        <taxon>Actinomycetota</taxon>
        <taxon>Actinomycetes</taxon>
        <taxon>Mycobacteriales</taxon>
        <taxon>Tsukamurellaceae</taxon>
        <taxon>Tsukamurella</taxon>
    </lineage>
</organism>
<dbReference type="PANTHER" id="PTHR43764">
    <property type="entry name" value="MOLYBDENUM COFACTOR BIOSYNTHESIS"/>
    <property type="match status" value="1"/>
</dbReference>
<dbReference type="PROSITE" id="PS01078">
    <property type="entry name" value="MOCF_BIOSYNTHESIS_1"/>
    <property type="match status" value="1"/>
</dbReference>
<reference evidence="4 7" key="1">
    <citation type="submission" date="2016-02" db="EMBL/GenBank/DDBJ databases">
        <authorList>
            <person name="Teng J.L."/>
            <person name="Tang Y."/>
            <person name="Huang Y."/>
            <person name="Guo F."/>
            <person name="Wei W."/>
            <person name="Chen J.H."/>
            <person name="Wong S.Y."/>
            <person name="Lau S.K."/>
            <person name="Woo P.C."/>
        </authorList>
    </citation>
    <scope>NUCLEOTIDE SEQUENCE [LARGE SCALE GENOMIC DNA]</scope>
    <source>
        <strain evidence="4 7">JCM 13375</strain>
    </source>
</reference>
<protein>
    <submittedName>
        <fullName evidence="5">Molybdenum cofactor biosynthesis protein</fullName>
    </submittedName>
</protein>
<keyword evidence="7" id="KW-1185">Reference proteome</keyword>
<evidence type="ECO:0000256" key="2">
    <source>
        <dbReference type="ARBA" id="ARBA00023150"/>
    </source>
</evidence>